<feature type="transmembrane region" description="Helical" evidence="7">
    <location>
        <begin position="442"/>
        <end position="465"/>
    </location>
</feature>
<dbReference type="PROSITE" id="PS50156">
    <property type="entry name" value="SSD"/>
    <property type="match status" value="1"/>
</dbReference>
<dbReference type="GO" id="GO:0030659">
    <property type="term" value="C:cytoplasmic vesicle membrane"/>
    <property type="evidence" value="ECO:0007669"/>
    <property type="project" value="TreeGrafter"/>
</dbReference>
<evidence type="ECO:0000313" key="10">
    <source>
        <dbReference type="WBParaSite" id="ACAC_0000938701-mRNA-1"/>
    </source>
</evidence>
<evidence type="ECO:0000256" key="1">
    <source>
        <dbReference type="ARBA" id="ARBA00004141"/>
    </source>
</evidence>
<organism evidence="9 10">
    <name type="scientific">Angiostrongylus cantonensis</name>
    <name type="common">Rat lungworm</name>
    <dbReference type="NCBI Taxonomy" id="6313"/>
    <lineage>
        <taxon>Eukaryota</taxon>
        <taxon>Metazoa</taxon>
        <taxon>Ecdysozoa</taxon>
        <taxon>Nematoda</taxon>
        <taxon>Chromadorea</taxon>
        <taxon>Rhabditida</taxon>
        <taxon>Rhabditina</taxon>
        <taxon>Rhabditomorpha</taxon>
        <taxon>Strongyloidea</taxon>
        <taxon>Metastrongylidae</taxon>
        <taxon>Angiostrongylus</taxon>
    </lineage>
</organism>
<evidence type="ECO:0000313" key="9">
    <source>
        <dbReference type="Proteomes" id="UP000035642"/>
    </source>
</evidence>
<keyword evidence="4 7" id="KW-1133">Transmembrane helix</keyword>
<accession>A0A158PAF3</accession>
<feature type="transmembrane region" description="Helical" evidence="7">
    <location>
        <begin position="639"/>
        <end position="657"/>
    </location>
</feature>
<evidence type="ECO:0000259" key="8">
    <source>
        <dbReference type="PROSITE" id="PS50156"/>
    </source>
</evidence>
<evidence type="ECO:0000256" key="5">
    <source>
        <dbReference type="ARBA" id="ARBA00023136"/>
    </source>
</evidence>
<evidence type="ECO:0000256" key="6">
    <source>
        <dbReference type="ARBA" id="ARBA00023180"/>
    </source>
</evidence>
<evidence type="ECO:0000256" key="4">
    <source>
        <dbReference type="ARBA" id="ARBA00022989"/>
    </source>
</evidence>
<feature type="transmembrane region" description="Helical" evidence="7">
    <location>
        <begin position="664"/>
        <end position="686"/>
    </location>
</feature>
<dbReference type="WBParaSite" id="ACAC_0000938701-mRNA-1">
    <property type="protein sequence ID" value="ACAC_0000938701-mRNA-1"/>
    <property type="gene ID" value="ACAC_0000938701"/>
</dbReference>
<evidence type="ECO:0000256" key="2">
    <source>
        <dbReference type="ARBA" id="ARBA00005585"/>
    </source>
</evidence>
<dbReference type="PANTHER" id="PTHR10796">
    <property type="entry name" value="PATCHED-RELATED"/>
    <property type="match status" value="1"/>
</dbReference>
<proteinExistence type="inferred from homology"/>
<dbReference type="AlphaFoldDB" id="A0A158PAF3"/>
<reference evidence="9" key="1">
    <citation type="submission" date="2012-09" db="EMBL/GenBank/DDBJ databases">
        <authorList>
            <person name="Martin A.A."/>
        </authorList>
    </citation>
    <scope>NUCLEOTIDE SEQUENCE</scope>
</reference>
<feature type="transmembrane region" description="Helical" evidence="7">
    <location>
        <begin position="21"/>
        <end position="46"/>
    </location>
</feature>
<keyword evidence="6" id="KW-0325">Glycoprotein</keyword>
<feature type="transmembrane region" description="Helical" evidence="7">
    <location>
        <begin position="223"/>
        <end position="248"/>
    </location>
</feature>
<dbReference type="GO" id="GO:0018996">
    <property type="term" value="P:molting cycle, collagen and cuticulin-based cuticle"/>
    <property type="evidence" value="ECO:0007669"/>
    <property type="project" value="TreeGrafter"/>
</dbReference>
<feature type="transmembrane region" description="Helical" evidence="7">
    <location>
        <begin position="733"/>
        <end position="759"/>
    </location>
</feature>
<dbReference type="GO" id="GO:0006897">
    <property type="term" value="P:endocytosis"/>
    <property type="evidence" value="ECO:0007669"/>
    <property type="project" value="TreeGrafter"/>
</dbReference>
<feature type="domain" description="SSD" evidence="8">
    <location>
        <begin position="228"/>
        <end position="394"/>
    </location>
</feature>
<dbReference type="Gene3D" id="1.20.1640.10">
    <property type="entry name" value="Multidrug efflux transporter AcrB transmembrane domain"/>
    <property type="match status" value="2"/>
</dbReference>
<dbReference type="Pfam" id="PF02460">
    <property type="entry name" value="Patched"/>
    <property type="match status" value="1"/>
</dbReference>
<reference evidence="10" key="2">
    <citation type="submission" date="2016-04" db="UniProtKB">
        <authorList>
            <consortium name="WormBaseParasite"/>
        </authorList>
    </citation>
    <scope>IDENTIFICATION</scope>
</reference>
<evidence type="ECO:0000256" key="3">
    <source>
        <dbReference type="ARBA" id="ARBA00022692"/>
    </source>
</evidence>
<dbReference type="Proteomes" id="UP000035642">
    <property type="component" value="Unassembled WGS sequence"/>
</dbReference>
<keyword evidence="3 7" id="KW-0812">Transmembrane</keyword>
<dbReference type="PANTHER" id="PTHR10796:SF88">
    <property type="entry name" value="SSD DOMAIN-CONTAINING PROTEIN"/>
    <property type="match status" value="1"/>
</dbReference>
<feature type="transmembrane region" description="Helical" evidence="7">
    <location>
        <begin position="765"/>
        <end position="791"/>
    </location>
</feature>
<feature type="transmembrane region" description="Helical" evidence="7">
    <location>
        <begin position="599"/>
        <end position="619"/>
    </location>
</feature>
<name>A0A158PAF3_ANGCA</name>
<evidence type="ECO:0000256" key="7">
    <source>
        <dbReference type="SAM" id="Phobius"/>
    </source>
</evidence>
<dbReference type="InterPro" id="IPR003392">
    <property type="entry name" value="PTHD_SSD"/>
</dbReference>
<dbReference type="InterPro" id="IPR000731">
    <property type="entry name" value="SSD"/>
</dbReference>
<feature type="transmembrane region" description="Helical" evidence="7">
    <location>
        <begin position="377"/>
        <end position="398"/>
    </location>
</feature>
<sequence>MTEMEVKSAKITLFIRSIVRFYHWWALRVADHAILIIAICTTLSLLGTAKIANTPNENDITGYTPYGARARGELDVATEFLSRGGSGITVLLLILPRDGGNALRLDVLKEALKVEQILSSNFIMLNPRTNKNESYREFCFNFCQINQPFVQFAVSSCLTLFNYSVELRCRPLFSVLRSSWPFVSFMLALHLRGERKDGWTTQRIKDFELNITLEDIIFRLQPFLLPFLVVGFAIMVCVSSLTTFLSAFFMDQANIHKFSLAITACICPFMACGTALGGLFCLGLRFGSILCVTPFLVLAIGVDDAYLMIHSWQRVTKKLRQNPVKEDCAAYRLAQVLSETGPAIMISALTNISADGVGAFTSSPEITLLCYGNAASIFVDFIYQITFYSAVMVLVGHFELENEHKNSLTQKIECIGDRFDRLSSHLSTFLDQYVEMVTNKTFYLTFIFVWIAFLGISIKISTGIMQMPINLTPRKLFTSDSPLREMDHLRVSFVIPEFTYATSFVNKPGNLSDQSRLERLNSFVTELESLPGSWGKQSTNYFIRDFADYEKGMSELETEEGTFARGNSSDPHTLNFNDLPSFLEWPEYKYWRAFSKNMFSFFKTFYCLYFLISVHEFNTTVYYDDGIYLDLIENMPTDTWQSCTATICCMAIVCFIFMCDFFPVVITVGVITSIMIGILGILSWTGTELDPIVMAALIISIGFSVDIPAHVSFHYHSAGNNKSLRLRFCLSSVGLPALQASLSTSLCVLSLLMVTIYMSQAFVKTMILCVVLCVIHSLLFIPCLISAVDSLSSMLRHFKRP</sequence>
<keyword evidence="5 7" id="KW-0472">Membrane</keyword>
<dbReference type="GO" id="GO:0005886">
    <property type="term" value="C:plasma membrane"/>
    <property type="evidence" value="ECO:0007669"/>
    <property type="project" value="TreeGrafter"/>
</dbReference>
<comment type="subcellular location">
    <subcellularLocation>
        <location evidence="1">Membrane</location>
        <topology evidence="1">Multi-pass membrane protein</topology>
    </subcellularLocation>
</comment>
<keyword evidence="9" id="KW-1185">Reference proteome</keyword>
<dbReference type="SUPFAM" id="SSF82866">
    <property type="entry name" value="Multidrug efflux transporter AcrB transmembrane domain"/>
    <property type="match status" value="2"/>
</dbReference>
<protein>
    <submittedName>
        <fullName evidence="10">SSD domain-containing protein</fullName>
    </submittedName>
</protein>
<feature type="transmembrane region" description="Helical" evidence="7">
    <location>
        <begin position="260"/>
        <end position="280"/>
    </location>
</feature>
<comment type="similarity">
    <text evidence="2">Belongs to the patched family.</text>
</comment>
<feature type="transmembrane region" description="Helical" evidence="7">
    <location>
        <begin position="286"/>
        <end position="309"/>
    </location>
</feature>
<feature type="transmembrane region" description="Helical" evidence="7">
    <location>
        <begin position="692"/>
        <end position="713"/>
    </location>
</feature>
<dbReference type="InterPro" id="IPR051697">
    <property type="entry name" value="Patched_domain-protein"/>
</dbReference>